<dbReference type="Pfam" id="PF00264">
    <property type="entry name" value="Tyrosinase"/>
    <property type="match status" value="1"/>
</dbReference>
<evidence type="ECO:0000256" key="2">
    <source>
        <dbReference type="ARBA" id="ARBA00022801"/>
    </source>
</evidence>
<comment type="similarity">
    <text evidence="1">Belongs to the 'GDXG' lipolytic enzyme family.</text>
</comment>
<dbReference type="GO" id="GO:0016787">
    <property type="term" value="F:hydrolase activity"/>
    <property type="evidence" value="ECO:0007669"/>
    <property type="project" value="UniProtKB-KW"/>
</dbReference>
<dbReference type="InterPro" id="IPR002227">
    <property type="entry name" value="Tyrosinase_Cu-bd"/>
</dbReference>
<dbReference type="Gene3D" id="1.10.1280.10">
    <property type="entry name" value="Di-copper center containing domain from catechol oxidase"/>
    <property type="match status" value="1"/>
</dbReference>
<evidence type="ECO:0000313" key="8">
    <source>
        <dbReference type="EMBL" id="KAK7249044.1"/>
    </source>
</evidence>
<feature type="active site" evidence="3">
    <location>
        <position position="767"/>
    </location>
</feature>
<name>A0ABR1G7X7_AURAN</name>
<dbReference type="SUPFAM" id="SSF48056">
    <property type="entry name" value="Di-copper centre-containing domain"/>
    <property type="match status" value="1"/>
</dbReference>
<feature type="domain" description="Alpha/beta hydrolase fold-3" evidence="7">
    <location>
        <begin position="694"/>
        <end position="906"/>
    </location>
</feature>
<evidence type="ECO:0000256" key="1">
    <source>
        <dbReference type="ARBA" id="ARBA00010515"/>
    </source>
</evidence>
<comment type="caution">
    <text evidence="8">The sequence shown here is derived from an EMBL/GenBank/DDBJ whole genome shotgun (WGS) entry which is preliminary data.</text>
</comment>
<organism evidence="8 9">
    <name type="scientific">Aureococcus anophagefferens</name>
    <name type="common">Harmful bloom alga</name>
    <dbReference type="NCBI Taxonomy" id="44056"/>
    <lineage>
        <taxon>Eukaryota</taxon>
        <taxon>Sar</taxon>
        <taxon>Stramenopiles</taxon>
        <taxon>Ochrophyta</taxon>
        <taxon>Pelagophyceae</taxon>
        <taxon>Pelagomonadales</taxon>
        <taxon>Pelagomonadaceae</taxon>
        <taxon>Aureococcus</taxon>
    </lineage>
</organism>
<feature type="compositionally biased region" description="Low complexity" evidence="4">
    <location>
        <begin position="812"/>
        <end position="829"/>
    </location>
</feature>
<feature type="chain" id="PRO_5045790310" evidence="5">
    <location>
        <begin position="25"/>
        <end position="1080"/>
    </location>
</feature>
<evidence type="ECO:0000256" key="5">
    <source>
        <dbReference type="SAM" id="SignalP"/>
    </source>
</evidence>
<dbReference type="Pfam" id="PF07859">
    <property type="entry name" value="Abhydrolase_3"/>
    <property type="match status" value="1"/>
</dbReference>
<keyword evidence="5" id="KW-0732">Signal</keyword>
<dbReference type="InterPro" id="IPR013094">
    <property type="entry name" value="AB_hydrolase_3"/>
</dbReference>
<evidence type="ECO:0000259" key="7">
    <source>
        <dbReference type="Pfam" id="PF07859"/>
    </source>
</evidence>
<dbReference type="SUPFAM" id="SSF53474">
    <property type="entry name" value="alpha/beta-Hydrolases"/>
    <property type="match status" value="1"/>
</dbReference>
<dbReference type="InterPro" id="IPR008922">
    <property type="entry name" value="Di-copper_centre_dom_sf"/>
</dbReference>
<dbReference type="PROSITE" id="PS51257">
    <property type="entry name" value="PROKAR_LIPOPROTEIN"/>
    <property type="match status" value="1"/>
</dbReference>
<feature type="domain" description="Tyrosinase copper-binding" evidence="6">
    <location>
        <begin position="200"/>
        <end position="430"/>
    </location>
</feature>
<evidence type="ECO:0000313" key="9">
    <source>
        <dbReference type="Proteomes" id="UP001363151"/>
    </source>
</evidence>
<evidence type="ECO:0000256" key="4">
    <source>
        <dbReference type="SAM" id="MobiDB-lite"/>
    </source>
</evidence>
<evidence type="ECO:0000256" key="3">
    <source>
        <dbReference type="PROSITE-ProRule" id="PRU10038"/>
    </source>
</evidence>
<accession>A0ABR1G7X7</accession>
<dbReference type="Proteomes" id="UP001363151">
    <property type="component" value="Unassembled WGS sequence"/>
</dbReference>
<dbReference type="PANTHER" id="PTHR48081:SF2">
    <property type="entry name" value="ALPHA_BETA-HYDROLASE"/>
    <property type="match status" value="1"/>
</dbReference>
<protein>
    <submittedName>
        <fullName evidence="8">Carboxylic ester hydrolase</fullName>
    </submittedName>
</protein>
<dbReference type="InterPro" id="IPR029058">
    <property type="entry name" value="AB_hydrolase_fold"/>
</dbReference>
<reference evidence="8 9" key="1">
    <citation type="submission" date="2024-03" db="EMBL/GenBank/DDBJ databases">
        <title>Aureococcus anophagefferens CCMP1851 and Kratosvirus quantuckense: Draft genome of a second virus-susceptible host strain in the model system.</title>
        <authorList>
            <person name="Chase E."/>
            <person name="Truchon A.R."/>
            <person name="Schepens W."/>
            <person name="Wilhelm S.W."/>
        </authorList>
    </citation>
    <scope>NUCLEOTIDE SEQUENCE [LARGE SCALE GENOMIC DNA]</scope>
    <source>
        <strain evidence="8 9">CCMP1851</strain>
    </source>
</reference>
<keyword evidence="9" id="KW-1185">Reference proteome</keyword>
<feature type="region of interest" description="Disordered" evidence="4">
    <location>
        <begin position="785"/>
        <end position="835"/>
    </location>
</feature>
<proteinExistence type="inferred from homology"/>
<keyword evidence="2 8" id="KW-0378">Hydrolase</keyword>
<dbReference type="EMBL" id="JBBJCI010000083">
    <property type="protein sequence ID" value="KAK7249044.1"/>
    <property type="molecule type" value="Genomic_DNA"/>
</dbReference>
<feature type="signal peptide" evidence="5">
    <location>
        <begin position="1"/>
        <end position="24"/>
    </location>
</feature>
<feature type="compositionally biased region" description="Low complexity" evidence="4">
    <location>
        <begin position="785"/>
        <end position="801"/>
    </location>
</feature>
<gene>
    <name evidence="8" type="ORF">SO694_00044051</name>
</gene>
<dbReference type="InterPro" id="IPR033140">
    <property type="entry name" value="Lipase_GDXG_put_SER_AS"/>
</dbReference>
<sequence>MGQPPRRAQAGRVGALVVAGAVGAACYAATRPSGGAPVASLAVDAASSSSGEVGVRITNAYGAWDAGTLYPWAHVVEPFRDTKFQVASDETCAMTLAHVDGTGAEVRPARPVVRDHDARRAQRDDGGLHARRGDYVLKVTCDDAGGGAPKARTINLKAKYVRPRSARSTRRPPRYMNATALVHTLSLAAGQARFGPKFKNYEYFTAKHLDKRSIDECTPYHDGDVFLTAHAAFSLEFEQALQAIDPSLASPYWDYTLDDEKYGEDWAAESAIFSKNMFGSYGASRTSEGHRIGDGPLVGARVATQGAMNRTDWPESNSFGGSRRRLRDRAHPETRKILEILGVYLNLLWRSVYKRDPNCGACDMANTTGNVQFIGPDGAPLSAAANNALKIFLAKLVLHPAKVAPYATPLAASNDPLFWVTHNAWERVWHYVQLHPSTQYGNALYADSAERLKQYWDVNHAGLEPYRQSAQRDMAKRAPAYELIRGRDDAPPLPSAPAYELIRGRDDDAPLPSADDDPLPSADAFFATGTDDTCCEAGAACCFDERCDSFRYVGQRVLHSGIAEIPALYPFPPAASEREAYDGRAGPWYGAHPNRFVSFLEALGDFLTSSRVPRAALRARFNAATVAPTTTWRPANRHVGRHDRQMNDNKNFGGVWIYPSRYGGAMPTPPARAARGEPLPTNCAPGDVGSRVIFWAHGSAFAVTQAKDFLWLFGQMLAEQTGEVVLLGEYGLTSSTVAPAQLEGWSRTYAALCEFYGAANVVVAGDSAGGNLALATVLRGRAAAPARSRSCRPGSTSATEPSTRRRSRRTRPSGGAAALRPRGLPAAPGRARDGASYANEADRSTALVSPGVASAADLAPLAGTRAFVTWGADEVLRDQQAAVAAKLAAAGLDVATYVAAAMPHDAAVAAAGLIYATGLGFAGLGDYGAFEPTRVWAEFAGWLATVPGWEATRVPPRSFQRIHHPEEATPDAPTRSITPTDDYLATFAAPASLASFRPKPKPRSATEKIVEFDKAGYLGEHQRRKGFNSRESFDNFLRVDETVRLDRPNDPPTPRDPLEPFHFAHLSFQPILPSPVGSFG</sequence>
<dbReference type="PANTHER" id="PTHR48081">
    <property type="entry name" value="AB HYDROLASE SUPERFAMILY PROTEIN C4A8.06C"/>
    <property type="match status" value="1"/>
</dbReference>
<dbReference type="Gene3D" id="3.40.50.1820">
    <property type="entry name" value="alpha/beta hydrolase"/>
    <property type="match status" value="1"/>
</dbReference>
<dbReference type="InterPro" id="IPR050300">
    <property type="entry name" value="GDXG_lipolytic_enzyme"/>
</dbReference>
<dbReference type="PROSITE" id="PS01174">
    <property type="entry name" value="LIPASE_GDXG_SER"/>
    <property type="match status" value="1"/>
</dbReference>
<evidence type="ECO:0000259" key="6">
    <source>
        <dbReference type="Pfam" id="PF00264"/>
    </source>
</evidence>